<dbReference type="Pfam" id="PF09669">
    <property type="entry name" value="Phage_pRha"/>
    <property type="match status" value="1"/>
</dbReference>
<dbReference type="EMBL" id="CP104778">
    <property type="protein sequence ID" value="WPC20886.1"/>
    <property type="molecule type" value="Genomic_DNA"/>
</dbReference>
<evidence type="ECO:0000313" key="2">
    <source>
        <dbReference type="EMBL" id="WPC20886.1"/>
    </source>
</evidence>
<dbReference type="NCBIfam" id="TIGR02681">
    <property type="entry name" value="phage_pRha"/>
    <property type="match status" value="1"/>
</dbReference>
<feature type="domain" description="Antirepressor protein C-terminal" evidence="1">
    <location>
        <begin position="124"/>
        <end position="233"/>
    </location>
</feature>
<dbReference type="RefSeq" id="WP_323708973.1">
    <property type="nucleotide sequence ID" value="NZ_CP104778.1"/>
</dbReference>
<dbReference type="InterPro" id="IPR014054">
    <property type="entry name" value="Phage_regulatory_Rha"/>
</dbReference>
<organism evidence="2 3">
    <name type="scientific">Pediococcus inopinatus</name>
    <dbReference type="NCBI Taxonomy" id="114090"/>
    <lineage>
        <taxon>Bacteria</taxon>
        <taxon>Bacillati</taxon>
        <taxon>Bacillota</taxon>
        <taxon>Bacilli</taxon>
        <taxon>Lactobacillales</taxon>
        <taxon>Lactobacillaceae</taxon>
        <taxon>Pediococcus</taxon>
    </lineage>
</organism>
<gene>
    <name evidence="2" type="ORF">N6G96_06140</name>
</gene>
<proteinExistence type="predicted"/>
<evidence type="ECO:0000259" key="1">
    <source>
        <dbReference type="Pfam" id="PF03374"/>
    </source>
</evidence>
<keyword evidence="3" id="KW-1185">Reference proteome</keyword>
<sequence length="248" mass="27868">MDNLVIMKDKRAVTSSLQVAEVFGKEHKHVLRDIENLKLDQSKIGPMFMTGNEPDSYGRDRKVIYMNRDGFTLLAMGFTGKKAMGFKLQYIEAFNKMEHQIQTGGFQIPHTMADALRLAADQAEKIELMKPKVLFTDSVATSKTTILIGELAKVLRGNGVDIGANRLFEWMRTNGYLISRKGTDWNMPTQKSMDLALFKIKETSISHSDGSVTVSKTTKVTGKGQQYFINKFLAVINRVGDSYDRVNS</sequence>
<reference evidence="3" key="1">
    <citation type="submission" date="2024-06" db="EMBL/GenBank/DDBJ databases">
        <authorList>
            <person name="Chang H.C."/>
            <person name="Mun S.Y."/>
        </authorList>
    </citation>
    <scope>NUCLEOTIDE SEQUENCE [LARGE SCALE GENOMIC DNA]</scope>
    <source>
        <strain evidence="3">KT1</strain>
    </source>
</reference>
<evidence type="ECO:0000313" key="3">
    <source>
        <dbReference type="Proteomes" id="UP001302696"/>
    </source>
</evidence>
<protein>
    <submittedName>
        <fullName evidence="2">Phage antirepressor KilAC domain-containing protein</fullName>
    </submittedName>
</protein>
<dbReference type="Proteomes" id="UP001302696">
    <property type="component" value="Chromosome"/>
</dbReference>
<dbReference type="InterPro" id="IPR005039">
    <property type="entry name" value="Ant_C"/>
</dbReference>
<accession>A0ABZ0Q1S0</accession>
<name>A0ABZ0Q1S0_9LACO</name>
<dbReference type="Pfam" id="PF03374">
    <property type="entry name" value="ANT"/>
    <property type="match status" value="1"/>
</dbReference>